<dbReference type="AlphaFoldDB" id="A0AA41XUI8"/>
<feature type="transmembrane region" description="Helical" evidence="1">
    <location>
        <begin position="72"/>
        <end position="91"/>
    </location>
</feature>
<evidence type="ECO:0000313" key="4">
    <source>
        <dbReference type="Proteomes" id="UP000192319"/>
    </source>
</evidence>
<organism evidence="2 5">
    <name type="scientific">Mycobacterium alsense</name>
    <dbReference type="NCBI Taxonomy" id="324058"/>
    <lineage>
        <taxon>Bacteria</taxon>
        <taxon>Bacillati</taxon>
        <taxon>Actinomycetota</taxon>
        <taxon>Actinomycetes</taxon>
        <taxon>Mycobacteriales</taxon>
        <taxon>Mycobacteriaceae</taxon>
        <taxon>Mycobacterium</taxon>
    </lineage>
</organism>
<comment type="caution">
    <text evidence="2">The sequence shown here is derived from an EMBL/GenBank/DDBJ whole genome shotgun (WGS) entry which is preliminary data.</text>
</comment>
<feature type="transmembrane region" description="Helical" evidence="1">
    <location>
        <begin position="46"/>
        <end position="66"/>
    </location>
</feature>
<accession>A0AA41XUI8</accession>
<dbReference type="EMBL" id="MVHD01000065">
    <property type="protein sequence ID" value="OQZ88209.1"/>
    <property type="molecule type" value="Genomic_DNA"/>
</dbReference>
<proteinExistence type="predicted"/>
<reference evidence="2" key="3">
    <citation type="journal article" date="2022" name="BMC Genomics">
        <title>Comparative genome analysis of mycobacteria focusing on tRNA and non-coding RNA.</title>
        <authorList>
            <person name="Behra P.R.K."/>
            <person name="Pettersson B.M.F."/>
            <person name="Ramesh M."/>
            <person name="Das S."/>
            <person name="Dasgupta S."/>
            <person name="Kirsebom L.A."/>
        </authorList>
    </citation>
    <scope>NUCLEOTIDE SEQUENCE</scope>
    <source>
        <strain evidence="2">CCUG 55640</strain>
    </source>
</reference>
<reference evidence="2" key="2">
    <citation type="submission" date="2020-07" db="EMBL/GenBank/DDBJ databases">
        <authorList>
            <person name="Pettersson B.M.F."/>
            <person name="Behra P.R.K."/>
            <person name="Ramesh M."/>
            <person name="Das S."/>
            <person name="Dasgupta S."/>
            <person name="Kirsebom L.A."/>
        </authorList>
    </citation>
    <scope>NUCLEOTIDE SEQUENCE</scope>
    <source>
        <strain evidence="2">CCUG 55640</strain>
    </source>
</reference>
<feature type="transmembrane region" description="Helical" evidence="1">
    <location>
        <begin position="149"/>
        <end position="168"/>
    </location>
</feature>
<evidence type="ECO:0000313" key="2">
    <source>
        <dbReference type="EMBL" id="MCV7381929.1"/>
    </source>
</evidence>
<dbReference type="Proteomes" id="UP000192319">
    <property type="component" value="Unassembled WGS sequence"/>
</dbReference>
<evidence type="ECO:0000313" key="3">
    <source>
        <dbReference type="EMBL" id="OQZ88209.1"/>
    </source>
</evidence>
<reference evidence="3 4" key="1">
    <citation type="submission" date="2017-02" db="EMBL/GenBank/DDBJ databases">
        <title>The new phylogeny of genus Mycobacterium.</title>
        <authorList>
            <person name="Tortoli E."/>
            <person name="Trovato A."/>
            <person name="Cirillo D.M."/>
        </authorList>
    </citation>
    <scope>NUCLEOTIDE SEQUENCE [LARGE SCALE GENOMIC DNA]</scope>
    <source>
        <strain evidence="3 4">DSM 45230</strain>
    </source>
</reference>
<keyword evidence="4" id="KW-1185">Reference proteome</keyword>
<protein>
    <submittedName>
        <fullName evidence="2">Uncharacterized protein</fullName>
    </submittedName>
</protein>
<dbReference type="Proteomes" id="UP001141650">
    <property type="component" value="Unassembled WGS sequence"/>
</dbReference>
<evidence type="ECO:0000256" key="1">
    <source>
        <dbReference type="SAM" id="Phobius"/>
    </source>
</evidence>
<evidence type="ECO:0000313" key="5">
    <source>
        <dbReference type="Proteomes" id="UP001141650"/>
    </source>
</evidence>
<feature type="transmembrane region" description="Helical" evidence="1">
    <location>
        <begin position="12"/>
        <end position="39"/>
    </location>
</feature>
<keyword evidence="1" id="KW-1133">Transmembrane helix</keyword>
<dbReference type="EMBL" id="JACKVH010000029">
    <property type="protein sequence ID" value="MCV7381929.1"/>
    <property type="molecule type" value="Genomic_DNA"/>
</dbReference>
<keyword evidence="1" id="KW-0812">Transmembrane</keyword>
<gene>
    <name evidence="3" type="ORF">BST11_24035</name>
    <name evidence="2" type="ORF">H7K38_25265</name>
</gene>
<feature type="transmembrane region" description="Helical" evidence="1">
    <location>
        <begin position="121"/>
        <end position="143"/>
    </location>
</feature>
<sequence>MGMLVCLAPWIVYWVLVGHVPFAAAALVALAVAVGAFAVDRAGDKLFQTGAVATFLVLTLLTFTLGDGFGRRWMLPLSIAGILLVALVGALTNKPFVRGAVATEQPDDVVKTEPFGRLVGVLTWVWVAALAGMTVSSAIPPLLDTRDPLSYACSWIIPFSLLGTATLASRILPDRMLAGIDDAVRETSFVAYDEATIDELYFLAQEHANREVGPGKEAYQVKVGGMGVPLTGDESRKSWPSTYKVRDKKR</sequence>
<keyword evidence="1" id="KW-0472">Membrane</keyword>
<name>A0AA41XUI8_9MYCO</name>
<dbReference type="RefSeq" id="WP_083140748.1">
    <property type="nucleotide sequence ID" value="NZ_JACKVH010000029.1"/>
</dbReference>